<reference evidence="2" key="1">
    <citation type="journal article" date="2020" name="Stud. Mycol.">
        <title>101 Dothideomycetes genomes: a test case for predicting lifestyles and emergence of pathogens.</title>
        <authorList>
            <person name="Haridas S."/>
            <person name="Albert R."/>
            <person name="Binder M."/>
            <person name="Bloem J."/>
            <person name="Labutti K."/>
            <person name="Salamov A."/>
            <person name="Andreopoulos B."/>
            <person name="Baker S."/>
            <person name="Barry K."/>
            <person name="Bills G."/>
            <person name="Bluhm B."/>
            <person name="Cannon C."/>
            <person name="Castanera R."/>
            <person name="Culley D."/>
            <person name="Daum C."/>
            <person name="Ezra D."/>
            <person name="Gonzalez J."/>
            <person name="Henrissat B."/>
            <person name="Kuo A."/>
            <person name="Liang C."/>
            <person name="Lipzen A."/>
            <person name="Lutzoni F."/>
            <person name="Magnuson J."/>
            <person name="Mondo S."/>
            <person name="Nolan M."/>
            <person name="Ohm R."/>
            <person name="Pangilinan J."/>
            <person name="Park H.-J."/>
            <person name="Ramirez L."/>
            <person name="Alfaro M."/>
            <person name="Sun H."/>
            <person name="Tritt A."/>
            <person name="Yoshinaga Y."/>
            <person name="Zwiers L.-H."/>
            <person name="Turgeon B."/>
            <person name="Goodwin S."/>
            <person name="Spatafora J."/>
            <person name="Crous P."/>
            <person name="Grigoriev I."/>
        </authorList>
    </citation>
    <scope>NUCLEOTIDE SEQUENCE</scope>
    <source>
        <strain evidence="2">CBS 125425</strain>
    </source>
</reference>
<accession>A0A9P4QMV7</accession>
<evidence type="ECO:0000313" key="2">
    <source>
        <dbReference type="EMBL" id="KAF2730307.1"/>
    </source>
</evidence>
<protein>
    <submittedName>
        <fullName evidence="2">Uncharacterized protein</fullName>
    </submittedName>
</protein>
<feature type="region of interest" description="Disordered" evidence="1">
    <location>
        <begin position="54"/>
        <end position="73"/>
    </location>
</feature>
<feature type="compositionally biased region" description="Polar residues" evidence="1">
    <location>
        <begin position="10"/>
        <end position="22"/>
    </location>
</feature>
<proteinExistence type="predicted"/>
<keyword evidence="3" id="KW-1185">Reference proteome</keyword>
<comment type="caution">
    <text evidence="2">The sequence shown here is derived from an EMBL/GenBank/DDBJ whole genome shotgun (WGS) entry which is preliminary data.</text>
</comment>
<dbReference type="EMBL" id="ML996221">
    <property type="protein sequence ID" value="KAF2730307.1"/>
    <property type="molecule type" value="Genomic_DNA"/>
</dbReference>
<evidence type="ECO:0000256" key="1">
    <source>
        <dbReference type="SAM" id="MobiDB-lite"/>
    </source>
</evidence>
<dbReference type="Proteomes" id="UP000799444">
    <property type="component" value="Unassembled WGS sequence"/>
</dbReference>
<gene>
    <name evidence="2" type="ORF">EJ04DRAFT_515364</name>
</gene>
<sequence length="100" mass="11053">MPNWTPHCHASSSIHSHPSLTRPQLKKAESTTPWRLSIFAMIVVLSWGGSVRATSNSSHSYPTDAITDPSTATPRTALQSRNQRPFVPYVNFSFGRTITS</sequence>
<feature type="region of interest" description="Disordered" evidence="1">
    <location>
        <begin position="1"/>
        <end position="27"/>
    </location>
</feature>
<dbReference type="AlphaFoldDB" id="A0A9P4QMV7"/>
<organism evidence="2 3">
    <name type="scientific">Polyplosphaeria fusca</name>
    <dbReference type="NCBI Taxonomy" id="682080"/>
    <lineage>
        <taxon>Eukaryota</taxon>
        <taxon>Fungi</taxon>
        <taxon>Dikarya</taxon>
        <taxon>Ascomycota</taxon>
        <taxon>Pezizomycotina</taxon>
        <taxon>Dothideomycetes</taxon>
        <taxon>Pleosporomycetidae</taxon>
        <taxon>Pleosporales</taxon>
        <taxon>Tetraplosphaeriaceae</taxon>
        <taxon>Polyplosphaeria</taxon>
    </lineage>
</organism>
<name>A0A9P4QMV7_9PLEO</name>
<evidence type="ECO:0000313" key="3">
    <source>
        <dbReference type="Proteomes" id="UP000799444"/>
    </source>
</evidence>